<feature type="compositionally biased region" description="Basic and acidic residues" evidence="1">
    <location>
        <begin position="32"/>
        <end position="44"/>
    </location>
</feature>
<keyword evidence="3" id="KW-1185">Reference proteome</keyword>
<evidence type="ECO:0000256" key="1">
    <source>
        <dbReference type="SAM" id="MobiDB-lite"/>
    </source>
</evidence>
<feature type="region of interest" description="Disordered" evidence="1">
    <location>
        <begin position="1"/>
        <end position="46"/>
    </location>
</feature>
<evidence type="ECO:0000313" key="2">
    <source>
        <dbReference type="EMBL" id="KIL62088.1"/>
    </source>
</evidence>
<name>A0A0C2X087_AMAMK</name>
<protein>
    <submittedName>
        <fullName evidence="2">Uncharacterized protein</fullName>
    </submittedName>
</protein>
<gene>
    <name evidence="2" type="ORF">M378DRAFT_804744</name>
</gene>
<evidence type="ECO:0000313" key="3">
    <source>
        <dbReference type="Proteomes" id="UP000054549"/>
    </source>
</evidence>
<sequence length="905" mass="98730">MLVCKTRTATGRKASRQGKGKEKAQSTATADLDEKSKEETEGNFKTRKTLRPSIWASSKAELLLVLPELSGSKCFNGITEGSSNLPMVMLDESTAQGICVDVRWFDGEDSEGSGETPSVRLTLARDFVCPVAEPGIPMDSVAYSAPSDPGPSSQPNVPLSAPPGTSFVLNPYGNGCGIPGPPLPMVLPHDDYDGMDLEYIDERAPQGGAVATFSVPPVNMSPVFLTPIVPYAPPVQAATTYQVQGFSQAPTYHPAIRFGQYNPITLSTPSTISIPSLPIQHLLPFQQDRIPFPDTAPVPIPIPALRIPFYDEKPSPPTPPEFKSELDTIIPPSPPPEVEILTSSWKLSLPLILIGSHETFKRHFWGPLALPPHSNGPGDSPEKVGLAAEHAYVFLGFFRVVKMGQRRVTLSDEERIDLRPGKVAGRVEWTFDVEWVPSYHGSKGSEELSRPWWAPDFVFGRPVGRERGSKKGFTWLEKHAQARLNLLPMQLVDGQEAGSSDEAMPKGWLCKACGKLNQKVMMRHRWCGSRVCRDNPLSRGYAVDLSSARDANQTPLALPINTCNRRTVDASVADWDDGMRTLKYRPMSISGRFGNAGERGGILQHVFTCNLVDLQTEATLLFESIQSEVCLMKSTGDSGPLFKSHVSNSYANKRDRYAFSCLSWSEAPQAVKDAKDLMTFMGKYGEEEALDIDHLTIIGWVSSGTRKTPMVLAAREHTVAMLCLGNDVVLTIVPRWEVSAPVPWSPQVQQSSHLSYPPFVPHAEMVNPTTLPPSMPVLPRVANFTPPKIRSTSGRTPRAIKPPNQMQLVDVAAASAIENHVQQVDAISENPPSGVVPAQITSGNSRSKPASKVKPKPTQASESMSVTLVHGDMLLFSGCDFEYSIKRMGTSILVIGSKEDSRASI</sequence>
<dbReference type="OrthoDB" id="3067994at2759"/>
<reference evidence="2 3" key="1">
    <citation type="submission" date="2014-04" db="EMBL/GenBank/DDBJ databases">
        <title>Evolutionary Origins and Diversification of the Mycorrhizal Mutualists.</title>
        <authorList>
            <consortium name="DOE Joint Genome Institute"/>
            <consortium name="Mycorrhizal Genomics Consortium"/>
            <person name="Kohler A."/>
            <person name="Kuo A."/>
            <person name="Nagy L.G."/>
            <person name="Floudas D."/>
            <person name="Copeland A."/>
            <person name="Barry K.W."/>
            <person name="Cichocki N."/>
            <person name="Veneault-Fourrey C."/>
            <person name="LaButti K."/>
            <person name="Lindquist E.A."/>
            <person name="Lipzen A."/>
            <person name="Lundell T."/>
            <person name="Morin E."/>
            <person name="Murat C."/>
            <person name="Riley R."/>
            <person name="Ohm R."/>
            <person name="Sun H."/>
            <person name="Tunlid A."/>
            <person name="Henrissat B."/>
            <person name="Grigoriev I.V."/>
            <person name="Hibbett D.S."/>
            <person name="Martin F."/>
        </authorList>
    </citation>
    <scope>NUCLEOTIDE SEQUENCE [LARGE SCALE GENOMIC DNA]</scope>
    <source>
        <strain evidence="2 3">Koide BX008</strain>
    </source>
</reference>
<feature type="region of interest" description="Disordered" evidence="1">
    <location>
        <begin position="826"/>
        <end position="863"/>
    </location>
</feature>
<dbReference type="AlphaFoldDB" id="A0A0C2X087"/>
<accession>A0A0C2X087</accession>
<dbReference type="HOGENOM" id="CLU_310151_0_0_1"/>
<dbReference type="InParanoid" id="A0A0C2X087"/>
<dbReference type="EMBL" id="KN818275">
    <property type="protein sequence ID" value="KIL62088.1"/>
    <property type="molecule type" value="Genomic_DNA"/>
</dbReference>
<proteinExistence type="predicted"/>
<feature type="compositionally biased region" description="Polar residues" evidence="1">
    <location>
        <begin position="839"/>
        <end position="848"/>
    </location>
</feature>
<organism evidence="2 3">
    <name type="scientific">Amanita muscaria (strain Koide BX008)</name>
    <dbReference type="NCBI Taxonomy" id="946122"/>
    <lineage>
        <taxon>Eukaryota</taxon>
        <taxon>Fungi</taxon>
        <taxon>Dikarya</taxon>
        <taxon>Basidiomycota</taxon>
        <taxon>Agaricomycotina</taxon>
        <taxon>Agaricomycetes</taxon>
        <taxon>Agaricomycetidae</taxon>
        <taxon>Agaricales</taxon>
        <taxon>Pluteineae</taxon>
        <taxon>Amanitaceae</taxon>
        <taxon>Amanita</taxon>
    </lineage>
</organism>
<dbReference type="Proteomes" id="UP000054549">
    <property type="component" value="Unassembled WGS sequence"/>
</dbReference>